<gene>
    <name evidence="2" type="ORF">SAMN05216326_11851</name>
</gene>
<feature type="transmembrane region" description="Helical" evidence="1">
    <location>
        <begin position="27"/>
        <end position="44"/>
    </location>
</feature>
<evidence type="ECO:0000256" key="1">
    <source>
        <dbReference type="SAM" id="Phobius"/>
    </source>
</evidence>
<keyword evidence="1" id="KW-0472">Membrane</keyword>
<keyword evidence="1" id="KW-0812">Transmembrane</keyword>
<organism evidence="2 3">
    <name type="scientific">Nitrosomonas marina</name>
    <dbReference type="NCBI Taxonomy" id="917"/>
    <lineage>
        <taxon>Bacteria</taxon>
        <taxon>Pseudomonadati</taxon>
        <taxon>Pseudomonadota</taxon>
        <taxon>Betaproteobacteria</taxon>
        <taxon>Nitrosomonadales</taxon>
        <taxon>Nitrosomonadaceae</taxon>
        <taxon>Nitrosomonas</taxon>
    </lineage>
</organism>
<name>A0A1I0D5U9_9PROT</name>
<reference evidence="3" key="1">
    <citation type="submission" date="2016-10" db="EMBL/GenBank/DDBJ databases">
        <authorList>
            <person name="Varghese N."/>
            <person name="Submissions S."/>
        </authorList>
    </citation>
    <scope>NUCLEOTIDE SEQUENCE [LARGE SCALE GENOMIC DNA]</scope>
    <source>
        <strain evidence="3">Nm71</strain>
    </source>
</reference>
<protein>
    <submittedName>
        <fullName evidence="2">Uncharacterized protein</fullName>
    </submittedName>
</protein>
<proteinExistence type="predicted"/>
<keyword evidence="1" id="KW-1133">Transmembrane helix</keyword>
<accession>A0A1I0D5U9</accession>
<evidence type="ECO:0000313" key="3">
    <source>
        <dbReference type="Proteomes" id="UP000199345"/>
    </source>
</evidence>
<evidence type="ECO:0000313" key="2">
    <source>
        <dbReference type="EMBL" id="SET27635.1"/>
    </source>
</evidence>
<keyword evidence="3" id="KW-1185">Reference proteome</keyword>
<dbReference type="EMBL" id="FOIA01000018">
    <property type="protein sequence ID" value="SET27635.1"/>
    <property type="molecule type" value="Genomic_DNA"/>
</dbReference>
<dbReference type="AlphaFoldDB" id="A0A1I0D5U9"/>
<sequence>MKLRIAIISIWLSVVSLIGVKVDMKHIGLLMALLVVYILSLCAADKDPGPYCLKSEEKAQAYKSGSEQRKDSVFLSEDECYPFAFEGGRKLALVMRTLFGSFS</sequence>
<dbReference type="Proteomes" id="UP000199345">
    <property type="component" value="Unassembled WGS sequence"/>
</dbReference>